<dbReference type="EMBL" id="QJUE01000006">
    <property type="protein sequence ID" value="PYE00631.1"/>
    <property type="molecule type" value="Genomic_DNA"/>
</dbReference>
<proteinExistence type="predicted"/>
<evidence type="ECO:0000313" key="1">
    <source>
        <dbReference type="EMBL" id="PYE00631.1"/>
    </source>
</evidence>
<dbReference type="Proteomes" id="UP000247807">
    <property type="component" value="Unassembled WGS sequence"/>
</dbReference>
<dbReference type="AlphaFoldDB" id="A0A318R1E2"/>
<dbReference type="OrthoDB" id="539120at2"/>
<name>A0A318R1E2_PROMR</name>
<sequence>MRNKLLNSLKLIVFLITFYVFSQDYYNRNFNLTEDFELIIGESSNLPAAWVGSIDVDKNIPILILAGHADSQGLAGAGTPGEAVDKFGLNPMDPEISDELFWNLKLQESIVKLGKKKGLNISSYDPGIRNIDDANDPRTNWSVGRRFAKRGGYAIEIHFDAYGKYGVGSGLIPPFSEKPNKIDESIARTFGRFPVLFRGGLGAPRRQIRILEIGKLEGLLEKNLRNLKTRQKTIKLLANEIVQAFLDGII</sequence>
<dbReference type="RefSeq" id="WP_158467331.1">
    <property type="nucleotide sequence ID" value="NZ_QJUE01000006.1"/>
</dbReference>
<evidence type="ECO:0000313" key="2">
    <source>
        <dbReference type="Proteomes" id="UP000247807"/>
    </source>
</evidence>
<comment type="caution">
    <text evidence="1">The sequence shown here is derived from an EMBL/GenBank/DDBJ whole genome shotgun (WGS) entry which is preliminary data.</text>
</comment>
<gene>
    <name evidence="1" type="ORF">DNJ73_08790</name>
</gene>
<accession>A0A318R1E2</accession>
<protein>
    <submittedName>
        <fullName evidence="1">N-acetylmuramoyl-L-alanine amidase</fullName>
    </submittedName>
</protein>
<reference evidence="1 2" key="1">
    <citation type="journal article" date="2018" name="Appl. Environ. Microbiol.">
        <title>Genome rearrangement shapes Prochlorococcus ecological adaptation.</title>
        <authorList>
            <person name="Yan W."/>
            <person name="Wei S."/>
            <person name="Wang Q."/>
            <person name="Xiao X."/>
            <person name="Zeng Q."/>
            <person name="Jiao N."/>
            <person name="Zhang R."/>
        </authorList>
    </citation>
    <scope>NUCLEOTIDE SEQUENCE [LARGE SCALE GENOMIC DNA]</scope>
    <source>
        <strain evidence="1 2">XMU1408</strain>
    </source>
</reference>
<organism evidence="1 2">
    <name type="scientific">Prochlorococcus marinus XMU1408</name>
    <dbReference type="NCBI Taxonomy" id="2213228"/>
    <lineage>
        <taxon>Bacteria</taxon>
        <taxon>Bacillati</taxon>
        <taxon>Cyanobacteriota</taxon>
        <taxon>Cyanophyceae</taxon>
        <taxon>Synechococcales</taxon>
        <taxon>Prochlorococcaceae</taxon>
        <taxon>Prochlorococcus</taxon>
    </lineage>
</organism>